<evidence type="ECO:0000313" key="4">
    <source>
        <dbReference type="Proteomes" id="UP001055439"/>
    </source>
</evidence>
<organism evidence="3 4">
    <name type="scientific">Musa troglodytarum</name>
    <name type="common">fe'i banana</name>
    <dbReference type="NCBI Taxonomy" id="320322"/>
    <lineage>
        <taxon>Eukaryota</taxon>
        <taxon>Viridiplantae</taxon>
        <taxon>Streptophyta</taxon>
        <taxon>Embryophyta</taxon>
        <taxon>Tracheophyta</taxon>
        <taxon>Spermatophyta</taxon>
        <taxon>Magnoliopsida</taxon>
        <taxon>Liliopsida</taxon>
        <taxon>Zingiberales</taxon>
        <taxon>Musaceae</taxon>
        <taxon>Musa</taxon>
    </lineage>
</organism>
<feature type="region of interest" description="Disordered" evidence="1">
    <location>
        <begin position="187"/>
        <end position="212"/>
    </location>
</feature>
<keyword evidence="2" id="KW-1133">Transmembrane helix</keyword>
<feature type="transmembrane region" description="Helical" evidence="2">
    <location>
        <begin position="41"/>
        <end position="60"/>
    </location>
</feature>
<accession>A0A9E7HQM4</accession>
<dbReference type="AlphaFoldDB" id="A0A9E7HQM4"/>
<dbReference type="OrthoDB" id="742483at2759"/>
<dbReference type="SUPFAM" id="SSF56112">
    <property type="entry name" value="Protein kinase-like (PK-like)"/>
    <property type="match status" value="1"/>
</dbReference>
<feature type="compositionally biased region" description="Basic residues" evidence="1">
    <location>
        <begin position="187"/>
        <end position="197"/>
    </location>
</feature>
<feature type="non-terminal residue" evidence="3">
    <location>
        <position position="1"/>
    </location>
</feature>
<dbReference type="InterPro" id="IPR011009">
    <property type="entry name" value="Kinase-like_dom_sf"/>
</dbReference>
<dbReference type="PANTHER" id="PTHR36048:SF1">
    <property type="entry name" value="RIBOSOME MATURATION FACTOR"/>
    <property type="match status" value="1"/>
</dbReference>
<name>A0A9E7HQM4_9LILI</name>
<dbReference type="Proteomes" id="UP001055439">
    <property type="component" value="Chromosome 8"/>
</dbReference>
<sequence>FNASSFLANPRLCRSASDPCSSSSKDQHHGVKSQLPGKLKLLFALGLLTCSLVFAITVAIKTQSMMKRNSRSWKLTAFQKLEFTSEDIVECLKENCVIGRGGAGIVYRGTTPNGEQVAVKRLLGLGKGSTHDNGLSAEISFCSTKVPLLTFLELNIQMASKPLTTEAIALTEKKMDMALDDIIKMSKKNPTKGKRPPRPAIKSQGFQNGNTFQGTTKLQRFIDSRSSIRQGVLTNRRSTFHGYQFPVTTEVANKAAAMPVRNRRVNRNVPRFTATLVQRKGANGSFNAKDKAIAKQKPQTLDALFANMKVQRLRLMTQKVNRENGHQIAQRRNVPWQQPRRGGARLGTHHQFGNFAK</sequence>
<keyword evidence="4" id="KW-1185">Reference proteome</keyword>
<keyword evidence="2" id="KW-0812">Transmembrane</keyword>
<evidence type="ECO:0000313" key="3">
    <source>
        <dbReference type="EMBL" id="URE34242.1"/>
    </source>
</evidence>
<reference evidence="3" key="1">
    <citation type="submission" date="2022-05" db="EMBL/GenBank/DDBJ databases">
        <title>The Musa troglodytarum L. genome provides insights into the mechanism of non-climacteric behaviour and enrichment of carotenoids.</title>
        <authorList>
            <person name="Wang J."/>
        </authorList>
    </citation>
    <scope>NUCLEOTIDE SEQUENCE</scope>
    <source>
        <tissue evidence="3">Leaf</tissue>
    </source>
</reference>
<dbReference type="Gene3D" id="3.30.200.20">
    <property type="entry name" value="Phosphorylase Kinase, domain 1"/>
    <property type="match status" value="1"/>
</dbReference>
<proteinExistence type="predicted"/>
<protein>
    <submittedName>
        <fullName evidence="3">Uncharacterized protein</fullName>
    </submittedName>
</protein>
<keyword evidence="2" id="KW-0472">Membrane</keyword>
<dbReference type="EMBL" id="CP097510">
    <property type="protein sequence ID" value="URE34242.1"/>
    <property type="molecule type" value="Genomic_DNA"/>
</dbReference>
<evidence type="ECO:0000256" key="1">
    <source>
        <dbReference type="SAM" id="MobiDB-lite"/>
    </source>
</evidence>
<gene>
    <name evidence="3" type="ORF">MUK42_18323</name>
</gene>
<evidence type="ECO:0000256" key="2">
    <source>
        <dbReference type="SAM" id="Phobius"/>
    </source>
</evidence>
<dbReference type="PANTHER" id="PTHR36048">
    <property type="entry name" value="RIBOSOME MATURATION FACTOR"/>
    <property type="match status" value="1"/>
</dbReference>
<feature type="region of interest" description="Disordered" evidence="1">
    <location>
        <begin position="338"/>
        <end position="357"/>
    </location>
</feature>